<reference evidence="1" key="1">
    <citation type="journal article" date="2014" name="Front. Microbiol.">
        <title>High frequency of phylogenetically diverse reductive dehalogenase-homologous genes in deep subseafloor sedimentary metagenomes.</title>
        <authorList>
            <person name="Kawai M."/>
            <person name="Futagami T."/>
            <person name="Toyoda A."/>
            <person name="Takaki Y."/>
            <person name="Nishi S."/>
            <person name="Hori S."/>
            <person name="Arai W."/>
            <person name="Tsubouchi T."/>
            <person name="Morono Y."/>
            <person name="Uchiyama I."/>
            <person name="Ito T."/>
            <person name="Fujiyama A."/>
            <person name="Inagaki F."/>
            <person name="Takami H."/>
        </authorList>
    </citation>
    <scope>NUCLEOTIDE SEQUENCE</scope>
    <source>
        <strain evidence="1">Expedition CK06-06</strain>
    </source>
</reference>
<gene>
    <name evidence="1" type="ORF">S01H1_05120</name>
</gene>
<protein>
    <submittedName>
        <fullName evidence="1">Uncharacterized protein</fullName>
    </submittedName>
</protein>
<name>X0T4M4_9ZZZZ</name>
<evidence type="ECO:0000313" key="1">
    <source>
        <dbReference type="EMBL" id="GAF70990.1"/>
    </source>
</evidence>
<accession>X0T4M4</accession>
<feature type="non-terminal residue" evidence="1">
    <location>
        <position position="1"/>
    </location>
</feature>
<feature type="non-terminal residue" evidence="1">
    <location>
        <position position="494"/>
    </location>
</feature>
<proteinExistence type="predicted"/>
<dbReference type="EMBL" id="BARS01002667">
    <property type="protein sequence ID" value="GAF70990.1"/>
    <property type="molecule type" value="Genomic_DNA"/>
</dbReference>
<comment type="caution">
    <text evidence="1">The sequence shown here is derived from an EMBL/GenBank/DDBJ whole genome shotgun (WGS) entry which is preliminary data.</text>
</comment>
<sequence length="494" mass="53868">RPEFALGATFSINNILGTNCGDYTSYENDPWFYGMFEYTGSTECCSPPMSYSGASYQLYASATTGNQGLPMQQATGTTFDSTGGTIVVLSGYAVYDTVSYMGASAYTDYDGMVVLTLRSRGLSSLSSGGPIYAISANTVGDVVFDCSGTYSSVLVDPFATFGISATTDAGNIYTFEASMSNTAQNYASRVFGRSPFDKSEIDVPIFVEEAYPNLLSVGHKLGKIRGLQCCLQYLPSARATVNTNTIAWYMNEWQTPETPYIVSELQGSDVFRLFKFISISDGTSANREYKVSIVNLSFERAEFDIIVRDFYDTDANPQVLEKFTRCSLDPTKVSFIGRKIGTSTGEFELKSKYTMLYPTEALLDGTYVGSLPAGFEGYRFRRYGTCGLNPRITYKTKYYDPGEVIFDPPYGSTAGNNVIRSGGDKVSKVYLGVSNSSGAEYDVDFFDFKGYIPPTNICTGVAGSQWEVLTKGFHMDSGATVVIGGLGTYLNWSS</sequence>
<organism evidence="1">
    <name type="scientific">marine sediment metagenome</name>
    <dbReference type="NCBI Taxonomy" id="412755"/>
    <lineage>
        <taxon>unclassified sequences</taxon>
        <taxon>metagenomes</taxon>
        <taxon>ecological metagenomes</taxon>
    </lineage>
</organism>
<dbReference type="AlphaFoldDB" id="X0T4M4"/>